<protein>
    <submittedName>
        <fullName evidence="1">Uncharacterized protein</fullName>
    </submittedName>
</protein>
<gene>
    <name evidence="1" type="ORF">JQS30_11090</name>
</gene>
<evidence type="ECO:0000313" key="2">
    <source>
        <dbReference type="Proteomes" id="UP000662939"/>
    </source>
</evidence>
<sequence length="197" mass="22241">MLAIAACSSPEVEGKSEIEYPRFLTESEMEAGIAAQQEALESGGVSKADYEAFFKSWVECMQTNDIPVVSAGWDPITNTALEHWIDMDSVYIDTLEESDQWFDAYSYIERECREAYLDDIELEYALLNPEFMNNDIALEVDQCLSDAGVKTPEALPENISEFKIEAPRNKAHFVDECAKEIRLSHFDTVMNSHDSDG</sequence>
<proteinExistence type="predicted"/>
<dbReference type="AlphaFoldDB" id="A0A895XLP3"/>
<dbReference type="Proteomes" id="UP000662939">
    <property type="component" value="Chromosome"/>
</dbReference>
<dbReference type="RefSeq" id="WP_213170336.1">
    <property type="nucleotide sequence ID" value="NZ_CP070496.1"/>
</dbReference>
<dbReference type="KEGG" id="nav:JQS30_11090"/>
<organism evidence="1 2">
    <name type="scientific">Natronoglycomyces albus</name>
    <dbReference type="NCBI Taxonomy" id="2811108"/>
    <lineage>
        <taxon>Bacteria</taxon>
        <taxon>Bacillati</taxon>
        <taxon>Actinomycetota</taxon>
        <taxon>Actinomycetes</taxon>
        <taxon>Glycomycetales</taxon>
        <taxon>Glycomycetaceae</taxon>
        <taxon>Natronoglycomyces</taxon>
    </lineage>
</organism>
<evidence type="ECO:0000313" key="1">
    <source>
        <dbReference type="EMBL" id="QSB04339.1"/>
    </source>
</evidence>
<reference evidence="1" key="1">
    <citation type="submission" date="2021-02" db="EMBL/GenBank/DDBJ databases">
        <title>Natronoglycomyces albus gen. nov., sp. nov, a haloalkaliphilic actinobacterium from a soda solonchak soil.</title>
        <authorList>
            <person name="Sorokin D.Y."/>
            <person name="Khijniak T.V."/>
            <person name="Zakharycheva A.P."/>
            <person name="Boueva O.V."/>
            <person name="Ariskina E.V."/>
            <person name="Hahnke R.L."/>
            <person name="Bunk B."/>
            <person name="Sproer C."/>
            <person name="Schumann P."/>
            <person name="Evtushenko L.I."/>
            <person name="Kublanov I.V."/>
        </authorList>
    </citation>
    <scope>NUCLEOTIDE SEQUENCE</scope>
    <source>
        <strain evidence="1">DSM 106290</strain>
    </source>
</reference>
<dbReference type="EMBL" id="CP070496">
    <property type="protein sequence ID" value="QSB04339.1"/>
    <property type="molecule type" value="Genomic_DNA"/>
</dbReference>
<accession>A0A895XLP3</accession>
<name>A0A895XLP3_9ACTN</name>
<keyword evidence="2" id="KW-1185">Reference proteome</keyword>